<dbReference type="AlphaFoldDB" id="A0AAD4SQY1"/>
<dbReference type="Proteomes" id="UP001202328">
    <property type="component" value="Unassembled WGS sequence"/>
</dbReference>
<proteinExistence type="predicted"/>
<sequence>MSRGIIKRIISPLYSSSSRCNLLKSQIPKPNPSFPLLQPLSSTPSSSNFRSFCSTEGKTDEEVIIPPNLEKLFPGIKYCDNEEFDKMVEEYRNGNKKLVSKLVRVILARKVSGKHDGADAEIMEEISKHLQQKEEDEDNDFYDWRRDSGLGGYKLQEALGAKQSTVTPGFKIDMKGFES</sequence>
<accession>A0AAD4SQY1</accession>
<dbReference type="EMBL" id="JAJJMB010008936">
    <property type="protein sequence ID" value="KAI3919104.1"/>
    <property type="molecule type" value="Genomic_DNA"/>
</dbReference>
<protein>
    <submittedName>
        <fullName evidence="1">Uncharacterized protein</fullName>
    </submittedName>
</protein>
<organism evidence="1 2">
    <name type="scientific">Papaver atlanticum</name>
    <dbReference type="NCBI Taxonomy" id="357466"/>
    <lineage>
        <taxon>Eukaryota</taxon>
        <taxon>Viridiplantae</taxon>
        <taxon>Streptophyta</taxon>
        <taxon>Embryophyta</taxon>
        <taxon>Tracheophyta</taxon>
        <taxon>Spermatophyta</taxon>
        <taxon>Magnoliopsida</taxon>
        <taxon>Ranunculales</taxon>
        <taxon>Papaveraceae</taxon>
        <taxon>Papaveroideae</taxon>
        <taxon>Papaver</taxon>
    </lineage>
</organism>
<gene>
    <name evidence="1" type="ORF">MKW98_016657</name>
</gene>
<keyword evidence="2" id="KW-1185">Reference proteome</keyword>
<reference evidence="1" key="1">
    <citation type="submission" date="2022-04" db="EMBL/GenBank/DDBJ databases">
        <title>A functionally conserved STORR gene fusion in Papaver species that diverged 16.8 million years ago.</title>
        <authorList>
            <person name="Catania T."/>
        </authorList>
    </citation>
    <scope>NUCLEOTIDE SEQUENCE</scope>
    <source>
        <strain evidence="1">S-188037</strain>
    </source>
</reference>
<comment type="caution">
    <text evidence="1">The sequence shown here is derived from an EMBL/GenBank/DDBJ whole genome shotgun (WGS) entry which is preliminary data.</text>
</comment>
<evidence type="ECO:0000313" key="1">
    <source>
        <dbReference type="EMBL" id="KAI3919104.1"/>
    </source>
</evidence>
<name>A0AAD4SQY1_9MAGN</name>
<evidence type="ECO:0000313" key="2">
    <source>
        <dbReference type="Proteomes" id="UP001202328"/>
    </source>
</evidence>